<reference evidence="1 2" key="1">
    <citation type="submission" date="2019-04" db="EMBL/GenBank/DDBJ databases">
        <title>Genome sequencing of Clostridium botulinum Groups I-IV and Clostridium butyricum.</title>
        <authorList>
            <person name="Brunt J."/>
            <person name="Van Vliet A.H.M."/>
            <person name="Stringer S.C."/>
            <person name="Carter A.T."/>
            <person name="Peck M.W."/>
        </authorList>
    </citation>
    <scope>NUCLEOTIDE SEQUENCE [LARGE SCALE GENOMIC DNA]</scope>
    <source>
        <strain evidence="1 2">BL81</strain>
    </source>
</reference>
<dbReference type="AlphaFoldDB" id="A0A6B4PA36"/>
<dbReference type="EMBL" id="SXFB01000001">
    <property type="protein sequence ID" value="NFV25088.1"/>
    <property type="molecule type" value="Genomic_DNA"/>
</dbReference>
<comment type="caution">
    <text evidence="1">The sequence shown here is derived from an EMBL/GenBank/DDBJ whole genome shotgun (WGS) entry which is preliminary data.</text>
</comment>
<protein>
    <submittedName>
        <fullName evidence="1">Uncharacterized protein</fullName>
    </submittedName>
</protein>
<name>A0A6B4PA36_CLOBO</name>
<dbReference type="Proteomes" id="UP000486903">
    <property type="component" value="Unassembled WGS sequence"/>
</dbReference>
<proteinExistence type="predicted"/>
<evidence type="ECO:0000313" key="2">
    <source>
        <dbReference type="Proteomes" id="UP000486903"/>
    </source>
</evidence>
<accession>A0A6B4PA36</accession>
<gene>
    <name evidence="1" type="ORF">FDG31_02725</name>
</gene>
<dbReference type="RefSeq" id="WP_003374676.1">
    <property type="nucleotide sequence ID" value="NZ_JACBBA010000001.1"/>
</dbReference>
<organism evidence="1 2">
    <name type="scientific">Clostridium botulinum</name>
    <dbReference type="NCBI Taxonomy" id="1491"/>
    <lineage>
        <taxon>Bacteria</taxon>
        <taxon>Bacillati</taxon>
        <taxon>Bacillota</taxon>
        <taxon>Clostridia</taxon>
        <taxon>Eubacteriales</taxon>
        <taxon>Clostridiaceae</taxon>
        <taxon>Clostridium</taxon>
    </lineage>
</organism>
<evidence type="ECO:0000313" key="1">
    <source>
        <dbReference type="EMBL" id="NFV25088.1"/>
    </source>
</evidence>
<sequence length="69" mass="8361">MIKEDIILNNIIEVICKDDENKNFKSIKDKSYRLEVIRWLFIGLDRERQDLILRLMKNQIIDQLSLELN</sequence>